<dbReference type="GO" id="GO:0032259">
    <property type="term" value="P:methylation"/>
    <property type="evidence" value="ECO:0007669"/>
    <property type="project" value="UniProtKB-KW"/>
</dbReference>
<evidence type="ECO:0000259" key="16">
    <source>
        <dbReference type="PROSITE" id="PS51685"/>
    </source>
</evidence>
<protein>
    <recommendedName>
        <fullName evidence="2 14">Sterol 24-C-methyltransferase</fullName>
        <ecNumber evidence="2 14">2.1.1.41</ecNumber>
    </recommendedName>
    <alternativeName>
        <fullName evidence="14">Delta(24)-sterol C-methyltransferase</fullName>
    </alternativeName>
</protein>
<dbReference type="PROSITE" id="PS51685">
    <property type="entry name" value="SAM_MT_ERG6_SMT"/>
    <property type="match status" value="1"/>
</dbReference>
<dbReference type="InterPro" id="IPR029063">
    <property type="entry name" value="SAM-dependent_MTases_sf"/>
</dbReference>
<keyword evidence="3 14" id="KW-0444">Lipid biosynthesis</keyword>
<dbReference type="EC" id="2.1.1.41" evidence="2 14"/>
<gene>
    <name evidence="17" type="ORF">HANVADRAFT_29636</name>
</gene>
<evidence type="ECO:0000256" key="3">
    <source>
        <dbReference type="ARBA" id="ARBA00022516"/>
    </source>
</evidence>
<evidence type="ECO:0000313" key="17">
    <source>
        <dbReference type="EMBL" id="OBA28634.1"/>
    </source>
</evidence>
<dbReference type="PANTHER" id="PTHR44068:SF1">
    <property type="entry name" value="HYPOTHETICAL LOC100005854"/>
    <property type="match status" value="1"/>
</dbReference>
<keyword evidence="10 14" id="KW-1207">Sterol metabolism</keyword>
<sequence>MTTESVAPLVPEEKSTANPTYAKTSALDKISETAASHTKELDTEVQELRKRQNLFAQDLHGDDVSRTGITAILRKNKDAQKEAVSKYLKHWDGLTDKEAEEKRLADYNESTHSYYNVVTDFYEYGWGTSFHFSRYYPGENFQQATARHEHYLAHQAGIQDGDLVLDVGCGVGGPAREIARFTNCNVIGLNNNDYQIKKANYYAKKFGLQDQMRFVKGDFMNMEFEPNTFDKVYAIEATCHAPELSGVYGEIYKVLKPNGVFAVYEWVMTDKYDENNEEHRKIAYDIEVGDGIPKMFSRETAVKALESVGFEILKQEDLANTEDPVPWYYPLSGNWKYIQTLSDVATFFRTSFIGRVVTTNFLRVLEKVKLAPPGSVDVANSLESAAVGLVAGGEKGLFTPMMLFVCRKPAN</sequence>
<keyword evidence="9 14" id="KW-0443">Lipid metabolism</keyword>
<feature type="region of interest" description="Disordered" evidence="15">
    <location>
        <begin position="1"/>
        <end position="23"/>
    </location>
</feature>
<dbReference type="Proteomes" id="UP000092321">
    <property type="component" value="Unassembled WGS sequence"/>
</dbReference>
<evidence type="ECO:0000256" key="6">
    <source>
        <dbReference type="ARBA" id="ARBA00022691"/>
    </source>
</evidence>
<dbReference type="GO" id="GO:0006696">
    <property type="term" value="P:ergosterol biosynthetic process"/>
    <property type="evidence" value="ECO:0007669"/>
    <property type="project" value="UniProtKB-ARBA"/>
</dbReference>
<dbReference type="InterPro" id="IPR050447">
    <property type="entry name" value="Erg6_SMT_methyltransf"/>
</dbReference>
<evidence type="ECO:0000256" key="11">
    <source>
        <dbReference type="ARBA" id="ARBA00023221"/>
    </source>
</evidence>
<organism evidence="17 18">
    <name type="scientific">Hanseniaspora valbyensis NRRL Y-1626</name>
    <dbReference type="NCBI Taxonomy" id="766949"/>
    <lineage>
        <taxon>Eukaryota</taxon>
        <taxon>Fungi</taxon>
        <taxon>Dikarya</taxon>
        <taxon>Ascomycota</taxon>
        <taxon>Saccharomycotina</taxon>
        <taxon>Saccharomycetes</taxon>
        <taxon>Saccharomycodales</taxon>
        <taxon>Saccharomycodaceae</taxon>
        <taxon>Hanseniaspora</taxon>
    </lineage>
</organism>
<feature type="domain" description="SAM-dependent methyltransferase Erg6/SMT-type" evidence="16">
    <location>
        <begin position="114"/>
        <end position="409"/>
    </location>
</feature>
<comment type="pathway">
    <text evidence="1 14">Steroid metabolism; ergosterol biosynthesis; ergosterol from zymosterol: step 1/5.</text>
</comment>
<dbReference type="InterPro" id="IPR013216">
    <property type="entry name" value="Methyltransf_11"/>
</dbReference>
<evidence type="ECO:0000256" key="10">
    <source>
        <dbReference type="ARBA" id="ARBA00023166"/>
    </source>
</evidence>
<evidence type="ECO:0000256" key="14">
    <source>
        <dbReference type="RuleBase" id="RU362025"/>
    </source>
</evidence>
<comment type="catalytic activity">
    <reaction evidence="14">
        <text>zymosterol + S-adenosyl-L-methionine = fecosterol + S-adenosyl-L-homocysteine + H(+)</text>
        <dbReference type="Rhea" id="RHEA:21128"/>
        <dbReference type="ChEBI" id="CHEBI:15378"/>
        <dbReference type="ChEBI" id="CHEBI:17038"/>
        <dbReference type="ChEBI" id="CHEBI:18252"/>
        <dbReference type="ChEBI" id="CHEBI:57856"/>
        <dbReference type="ChEBI" id="CHEBI:59789"/>
        <dbReference type="EC" id="2.1.1.41"/>
    </reaction>
</comment>
<accession>A0A1B7TIS7</accession>
<comment type="similarity">
    <text evidence="12 13 14">Belongs to the class I-like SAM-binding methyltransferase superfamily. Erg6/SMT family.</text>
</comment>
<dbReference type="SUPFAM" id="SSF53335">
    <property type="entry name" value="S-adenosyl-L-methionine-dependent methyltransferases"/>
    <property type="match status" value="1"/>
</dbReference>
<name>A0A1B7TIS7_9ASCO</name>
<keyword evidence="7 14" id="KW-0752">Steroid biosynthesis</keyword>
<dbReference type="FunFam" id="3.40.50.150:FF:000121">
    <property type="entry name" value="Sterol 24-C-methyltransferase"/>
    <property type="match status" value="1"/>
</dbReference>
<dbReference type="OrthoDB" id="540004at2759"/>
<keyword evidence="6 13" id="KW-0949">S-adenosyl-L-methionine</keyword>
<evidence type="ECO:0000256" key="12">
    <source>
        <dbReference type="ARBA" id="ARBA00038188"/>
    </source>
</evidence>
<keyword evidence="11 14" id="KW-0753">Steroid metabolism</keyword>
<evidence type="ECO:0000256" key="2">
    <source>
        <dbReference type="ARBA" id="ARBA00011968"/>
    </source>
</evidence>
<dbReference type="InterPro" id="IPR030384">
    <property type="entry name" value="MeTrfase_SMT"/>
</dbReference>
<comment type="function">
    <text evidence="14">Catalyzes the methyl transfer from S-adenosyl-methionine to the C-24 of zymosterol to form fecosterol.</text>
</comment>
<dbReference type="AlphaFoldDB" id="A0A1B7TIS7"/>
<dbReference type="EMBL" id="LXPE01000003">
    <property type="protein sequence ID" value="OBA28634.1"/>
    <property type="molecule type" value="Genomic_DNA"/>
</dbReference>
<dbReference type="GO" id="GO:0003838">
    <property type="term" value="F:sterol 24-C-methyltransferase activity"/>
    <property type="evidence" value="ECO:0007669"/>
    <property type="project" value="UniProtKB-EC"/>
</dbReference>
<dbReference type="Gene3D" id="3.40.50.150">
    <property type="entry name" value="Vaccinia Virus protein VP39"/>
    <property type="match status" value="1"/>
</dbReference>
<proteinExistence type="inferred from homology"/>
<comment type="caution">
    <text evidence="17">The sequence shown here is derived from an EMBL/GenBank/DDBJ whole genome shotgun (WGS) entry which is preliminary data.</text>
</comment>
<evidence type="ECO:0000256" key="5">
    <source>
        <dbReference type="ARBA" id="ARBA00022679"/>
    </source>
</evidence>
<reference evidence="18" key="1">
    <citation type="journal article" date="2016" name="Proc. Natl. Acad. Sci. U.S.A.">
        <title>Comparative genomics of biotechnologically important yeasts.</title>
        <authorList>
            <person name="Riley R."/>
            <person name="Haridas S."/>
            <person name="Wolfe K.H."/>
            <person name="Lopes M.R."/>
            <person name="Hittinger C.T."/>
            <person name="Goeker M."/>
            <person name="Salamov A.A."/>
            <person name="Wisecaver J.H."/>
            <person name="Long T.M."/>
            <person name="Calvey C.H."/>
            <person name="Aerts A.L."/>
            <person name="Barry K.W."/>
            <person name="Choi C."/>
            <person name="Clum A."/>
            <person name="Coughlan A.Y."/>
            <person name="Deshpande S."/>
            <person name="Douglass A.P."/>
            <person name="Hanson S.J."/>
            <person name="Klenk H.-P."/>
            <person name="LaButti K.M."/>
            <person name="Lapidus A."/>
            <person name="Lindquist E.A."/>
            <person name="Lipzen A.M."/>
            <person name="Meier-Kolthoff J.P."/>
            <person name="Ohm R.A."/>
            <person name="Otillar R.P."/>
            <person name="Pangilinan J.L."/>
            <person name="Peng Y."/>
            <person name="Rokas A."/>
            <person name="Rosa C.A."/>
            <person name="Scheuner C."/>
            <person name="Sibirny A.A."/>
            <person name="Slot J.C."/>
            <person name="Stielow J.B."/>
            <person name="Sun H."/>
            <person name="Kurtzman C.P."/>
            <person name="Blackwell M."/>
            <person name="Grigoriev I.V."/>
            <person name="Jeffries T.W."/>
        </authorList>
    </citation>
    <scope>NUCLEOTIDE SEQUENCE [LARGE SCALE GENOMIC DNA]</scope>
    <source>
        <strain evidence="18">NRRL Y-1626</strain>
    </source>
</reference>
<evidence type="ECO:0000256" key="1">
    <source>
        <dbReference type="ARBA" id="ARBA00005004"/>
    </source>
</evidence>
<evidence type="ECO:0000313" key="18">
    <source>
        <dbReference type="Proteomes" id="UP000092321"/>
    </source>
</evidence>
<keyword evidence="5 13" id="KW-0808">Transferase</keyword>
<evidence type="ECO:0000256" key="4">
    <source>
        <dbReference type="ARBA" id="ARBA00022603"/>
    </source>
</evidence>
<dbReference type="Pfam" id="PF08498">
    <property type="entry name" value="Sterol_MT_C"/>
    <property type="match status" value="1"/>
</dbReference>
<dbReference type="CDD" id="cd02440">
    <property type="entry name" value="AdoMet_MTases"/>
    <property type="match status" value="1"/>
</dbReference>
<dbReference type="InterPro" id="IPR013705">
    <property type="entry name" value="Sterol_MeTrfase_C"/>
</dbReference>
<evidence type="ECO:0000256" key="8">
    <source>
        <dbReference type="ARBA" id="ARBA00023011"/>
    </source>
</evidence>
<evidence type="ECO:0000256" key="7">
    <source>
        <dbReference type="ARBA" id="ARBA00022955"/>
    </source>
</evidence>
<evidence type="ECO:0000256" key="9">
    <source>
        <dbReference type="ARBA" id="ARBA00023098"/>
    </source>
</evidence>
<keyword evidence="8 14" id="KW-0756">Sterol biosynthesis</keyword>
<dbReference type="GO" id="GO:0005783">
    <property type="term" value="C:endoplasmic reticulum"/>
    <property type="evidence" value="ECO:0007669"/>
    <property type="project" value="TreeGrafter"/>
</dbReference>
<keyword evidence="18" id="KW-1185">Reference proteome</keyword>
<dbReference type="PANTHER" id="PTHR44068">
    <property type="entry name" value="ZGC:194242"/>
    <property type="match status" value="1"/>
</dbReference>
<evidence type="ECO:0000256" key="15">
    <source>
        <dbReference type="SAM" id="MobiDB-lite"/>
    </source>
</evidence>
<keyword evidence="4 13" id="KW-0489">Methyltransferase</keyword>
<dbReference type="Pfam" id="PF08241">
    <property type="entry name" value="Methyltransf_11"/>
    <property type="match status" value="1"/>
</dbReference>
<evidence type="ECO:0000256" key="13">
    <source>
        <dbReference type="PROSITE-ProRule" id="PRU01022"/>
    </source>
</evidence>